<keyword evidence="5" id="KW-0539">Nucleus</keyword>
<evidence type="ECO:0000256" key="1">
    <source>
        <dbReference type="ARBA" id="ARBA00004123"/>
    </source>
</evidence>
<proteinExistence type="inferred from homology"/>
<evidence type="ECO:0000256" key="6">
    <source>
        <dbReference type="SAM" id="MobiDB-lite"/>
    </source>
</evidence>
<comment type="subcellular location">
    <subcellularLocation>
        <location evidence="1">Nucleus</location>
    </subcellularLocation>
</comment>
<protein>
    <submittedName>
        <fullName evidence="7">Transcriptional regulator</fullName>
    </submittedName>
</protein>
<evidence type="ECO:0000256" key="2">
    <source>
        <dbReference type="ARBA" id="ARBA00005330"/>
    </source>
</evidence>
<comment type="caution">
    <text evidence="7">The sequence shown here is derived from an EMBL/GenBank/DDBJ whole genome shotgun (WGS) entry which is preliminary data.</text>
</comment>
<feature type="region of interest" description="Disordered" evidence="6">
    <location>
        <begin position="590"/>
        <end position="636"/>
    </location>
</feature>
<dbReference type="AlphaFoldDB" id="A0A8H3ILU4"/>
<evidence type="ECO:0000313" key="8">
    <source>
        <dbReference type="Proteomes" id="UP000664521"/>
    </source>
</evidence>
<dbReference type="Pfam" id="PF10198">
    <property type="entry name" value="Ada3"/>
    <property type="match status" value="1"/>
</dbReference>
<accession>A0A8H3ILU4</accession>
<name>A0A8H3ILU4_9LECA</name>
<evidence type="ECO:0000256" key="5">
    <source>
        <dbReference type="ARBA" id="ARBA00023242"/>
    </source>
</evidence>
<dbReference type="EMBL" id="CAJPDS010000022">
    <property type="protein sequence ID" value="CAF9918384.1"/>
    <property type="molecule type" value="Genomic_DNA"/>
</dbReference>
<sequence>MDQTHTAYLEYPLANLLVSTNVNYDKILDRHGSGGGIPDPQHLQTMTEDLKTLAQLAQARSQTLDDAMREMAKRKKEFERQEKERQEKEQAAREVVAKAEEQARLKQEAEDEENVRARAGAQLKKKNERNNVQEERPLTHGAHGLARQDGQVDMPSKVKELPEQAHRYQRSPEEKRLLRFYFSQKINQSLTIAESEKIANQLEDPVEARKRSTDSAARTKRKLDDLESSSPLSPAASPARVSPSTSTSSTDARQPPPSASMAQFQTFGPDPSTFDDPTVYHIREVTDDMTEDEKKKIYCVNSFPKSDLSHLIAGTLPDKDFSNAKPTNQVNANTFAAYIEPYVRPLTEEDMAWLKERGDRVGPFVMPPRGKKSYKDVWAEEDGQISVDDGHHGERLPANQARGSLEDMDDTTAETDQVSMGPMMNRFMSTMRFEHRASPTDDKEKPNGFTNGDSSANGLTNGTDPMDTTNGNLEEKSVPPATYMPENIFPASARNASNLPKLTGAEMDERLKAELRHLGFLAPDAEPDYDGHFDDEVAERLRILQTELKRVSILNGARKARIEQIAKERMAYQEYSTILDDLNGQVQTSFAKRSRNAKKKGQNAKRPGGAGGGSHPVSAVGGPGGGGATGVARSAIIGDQTRQMMLRREKWTNQIGPIFDDEVTKVREDGDSIFTDDVMEPLIRAEKERWDEEAE</sequence>
<keyword evidence="8" id="KW-1185">Reference proteome</keyword>
<evidence type="ECO:0000313" key="7">
    <source>
        <dbReference type="EMBL" id="CAF9918384.1"/>
    </source>
</evidence>
<feature type="compositionally biased region" description="Basic and acidic residues" evidence="6">
    <location>
        <begin position="435"/>
        <end position="446"/>
    </location>
</feature>
<dbReference type="OrthoDB" id="1232at2759"/>
<comment type="similarity">
    <text evidence="2">Belongs to the NGG1 family.</text>
</comment>
<evidence type="ECO:0000256" key="3">
    <source>
        <dbReference type="ARBA" id="ARBA00023015"/>
    </source>
</evidence>
<dbReference type="PANTHER" id="PTHR13556">
    <property type="entry name" value="TRANSCRIPTIONAL ADAPTER 3-RELATED"/>
    <property type="match status" value="1"/>
</dbReference>
<feature type="region of interest" description="Disordered" evidence="6">
    <location>
        <begin position="203"/>
        <end position="277"/>
    </location>
</feature>
<feature type="compositionally biased region" description="Low complexity" evidence="6">
    <location>
        <begin position="228"/>
        <end position="250"/>
    </location>
</feature>
<dbReference type="GO" id="GO:0000124">
    <property type="term" value="C:SAGA complex"/>
    <property type="evidence" value="ECO:0007669"/>
    <property type="project" value="TreeGrafter"/>
</dbReference>
<dbReference type="GO" id="GO:0006357">
    <property type="term" value="P:regulation of transcription by RNA polymerase II"/>
    <property type="evidence" value="ECO:0007669"/>
    <property type="project" value="TreeGrafter"/>
</dbReference>
<feature type="region of interest" description="Disordered" evidence="6">
    <location>
        <begin position="435"/>
        <end position="476"/>
    </location>
</feature>
<reference evidence="7" key="1">
    <citation type="submission" date="2021-03" db="EMBL/GenBank/DDBJ databases">
        <authorList>
            <person name="Tagirdzhanova G."/>
        </authorList>
    </citation>
    <scope>NUCLEOTIDE SEQUENCE</scope>
</reference>
<feature type="compositionally biased region" description="Basic and acidic residues" evidence="6">
    <location>
        <begin position="71"/>
        <end position="108"/>
    </location>
</feature>
<feature type="region of interest" description="Disordered" evidence="6">
    <location>
        <begin position="71"/>
        <end position="155"/>
    </location>
</feature>
<feature type="compositionally biased region" description="Basic residues" evidence="6">
    <location>
        <begin position="592"/>
        <end position="603"/>
    </location>
</feature>
<dbReference type="Proteomes" id="UP000664521">
    <property type="component" value="Unassembled WGS sequence"/>
</dbReference>
<dbReference type="InterPro" id="IPR019340">
    <property type="entry name" value="Histone_AcTrfase_su3"/>
</dbReference>
<dbReference type="GO" id="GO:0003713">
    <property type="term" value="F:transcription coactivator activity"/>
    <property type="evidence" value="ECO:0007669"/>
    <property type="project" value="TreeGrafter"/>
</dbReference>
<feature type="compositionally biased region" description="Polar residues" evidence="6">
    <location>
        <begin position="448"/>
        <end position="472"/>
    </location>
</feature>
<dbReference type="PANTHER" id="PTHR13556:SF2">
    <property type="entry name" value="TRANSCRIPTIONAL ADAPTER 3"/>
    <property type="match status" value="1"/>
</dbReference>
<keyword evidence="4" id="KW-0804">Transcription</keyword>
<feature type="region of interest" description="Disordered" evidence="6">
    <location>
        <begin position="385"/>
        <end position="409"/>
    </location>
</feature>
<feature type="compositionally biased region" description="Basic and acidic residues" evidence="6">
    <location>
        <begin position="128"/>
        <end position="138"/>
    </location>
</feature>
<organism evidence="7 8">
    <name type="scientific">Heterodermia speciosa</name>
    <dbReference type="NCBI Taxonomy" id="116794"/>
    <lineage>
        <taxon>Eukaryota</taxon>
        <taxon>Fungi</taxon>
        <taxon>Dikarya</taxon>
        <taxon>Ascomycota</taxon>
        <taxon>Pezizomycotina</taxon>
        <taxon>Lecanoromycetes</taxon>
        <taxon>OSLEUM clade</taxon>
        <taxon>Lecanoromycetidae</taxon>
        <taxon>Caliciales</taxon>
        <taxon>Physciaceae</taxon>
        <taxon>Heterodermia</taxon>
    </lineage>
</organism>
<evidence type="ECO:0000256" key="4">
    <source>
        <dbReference type="ARBA" id="ARBA00023163"/>
    </source>
</evidence>
<dbReference type="GO" id="GO:0005634">
    <property type="term" value="C:nucleus"/>
    <property type="evidence" value="ECO:0007669"/>
    <property type="project" value="UniProtKB-SubCell"/>
</dbReference>
<keyword evidence="3" id="KW-0805">Transcription regulation</keyword>
<gene>
    <name evidence="7" type="primary">NGG1</name>
    <name evidence="7" type="ORF">HETSPECPRED_003743</name>
</gene>